<feature type="region of interest" description="Disordered" evidence="1">
    <location>
        <begin position="531"/>
        <end position="556"/>
    </location>
</feature>
<proteinExistence type="predicted"/>
<dbReference type="InterPro" id="IPR027417">
    <property type="entry name" value="P-loop_NTPase"/>
</dbReference>
<evidence type="ECO:0000313" key="4">
    <source>
        <dbReference type="Proteomes" id="UP001224775"/>
    </source>
</evidence>
<dbReference type="EMBL" id="JATAAI010000012">
    <property type="protein sequence ID" value="KAK1742047.1"/>
    <property type="molecule type" value="Genomic_DNA"/>
</dbReference>
<dbReference type="SUPFAM" id="SSF48452">
    <property type="entry name" value="TPR-like"/>
    <property type="match status" value="1"/>
</dbReference>
<evidence type="ECO:0000313" key="3">
    <source>
        <dbReference type="EMBL" id="KAK1742047.1"/>
    </source>
</evidence>
<reference evidence="3" key="1">
    <citation type="submission" date="2023-06" db="EMBL/GenBank/DDBJ databases">
        <title>Survivors Of The Sea: Transcriptome response of Skeletonema marinoi to long-term dormancy.</title>
        <authorList>
            <person name="Pinder M.I.M."/>
            <person name="Kourtchenko O."/>
            <person name="Robertson E.K."/>
            <person name="Larsson T."/>
            <person name="Maumus F."/>
            <person name="Osuna-Cruz C.M."/>
            <person name="Vancaester E."/>
            <person name="Stenow R."/>
            <person name="Vandepoele K."/>
            <person name="Ploug H."/>
            <person name="Bruchert V."/>
            <person name="Godhe A."/>
            <person name="Topel M."/>
        </authorList>
    </citation>
    <scope>NUCLEOTIDE SEQUENCE</scope>
    <source>
        <strain evidence="3">R05AC</strain>
    </source>
</reference>
<keyword evidence="4" id="KW-1185">Reference proteome</keyword>
<dbReference type="InterPro" id="IPR053159">
    <property type="entry name" value="Hybrid_Histidine_Kinase"/>
</dbReference>
<feature type="region of interest" description="Disordered" evidence="1">
    <location>
        <begin position="450"/>
        <end position="478"/>
    </location>
</feature>
<dbReference type="InterPro" id="IPR041664">
    <property type="entry name" value="AAA_16"/>
</dbReference>
<dbReference type="Gene3D" id="1.25.40.10">
    <property type="entry name" value="Tetratricopeptide repeat domain"/>
    <property type="match status" value="1"/>
</dbReference>
<dbReference type="InterPro" id="IPR011990">
    <property type="entry name" value="TPR-like_helical_dom_sf"/>
</dbReference>
<dbReference type="Pfam" id="PF13191">
    <property type="entry name" value="AAA_16"/>
    <property type="match status" value="1"/>
</dbReference>
<dbReference type="PANTHER" id="PTHR43642">
    <property type="entry name" value="HYBRID SIGNAL TRANSDUCTION HISTIDINE KINASE G"/>
    <property type="match status" value="1"/>
</dbReference>
<feature type="region of interest" description="Disordered" evidence="1">
    <location>
        <begin position="390"/>
        <end position="422"/>
    </location>
</feature>
<dbReference type="PANTHER" id="PTHR43642:SF1">
    <property type="entry name" value="HYBRID SIGNAL TRANSDUCTION HISTIDINE KINASE G"/>
    <property type="match status" value="1"/>
</dbReference>
<protein>
    <submittedName>
        <fullName evidence="3">AAA ATPase</fullName>
    </submittedName>
</protein>
<gene>
    <name evidence="3" type="ORF">QTG54_007620</name>
</gene>
<accession>A0AAD9DC79</accession>
<dbReference type="SUPFAM" id="SSF52540">
    <property type="entry name" value="P-loop containing nucleoside triphosphate hydrolases"/>
    <property type="match status" value="1"/>
</dbReference>
<feature type="region of interest" description="Disordered" evidence="1">
    <location>
        <begin position="353"/>
        <end position="376"/>
    </location>
</feature>
<evidence type="ECO:0000259" key="2">
    <source>
        <dbReference type="Pfam" id="PF13191"/>
    </source>
</evidence>
<feature type="domain" description="Orc1-like AAA ATPase" evidence="2">
    <location>
        <begin position="895"/>
        <end position="977"/>
    </location>
</feature>
<sequence length="1780" mass="198432">MNQLHLFHQLHLLPIKPVDHVWSTTEGQHFVDENGHYIIQPNFFSLFGLDGNLNKLFKDKQPNVLSDVGMRWTSAMYDAYPFFDSLQRDRYGRPHKRFEETATSLLAFAQLVLSKFRPGQKSLFITRLSEAASEEILRRYDACVPEEDYFLVPSPKNIDDVLERLTGSHQQNIFCSGDHSKVYTPIFECFKSLALSRKGSEWLPRAIQSYIDQQEMMVILAPCNLCVKSRKHSLERWAIQKLLGPLAKKVEAAETVAFGCKIDMHSTVDINSPNMSDENCIVVRMTSRYMPSSRHTSRHGGGSYYLQFKKKADPAPSIIKQHFLAGLKVGRASGMPIAAIKKELFDALKEYDSLGSEPGSEECPRGDPSEERDDNVADATEACIDAVEDFYSSDGELNPNNDASDRTSFEHEEEDEEEAAHANRADEAIDQMQALFVNDGANSNSVSFEQGEVAEQRPGAEESNETTAVEDASAAEDTAVQNSATANCCIDFKNGGLRMYLCRNAQKSEHECTFALCPDCYDDKNMNNARSGRATTSAYGRRSNNKRARTSEHDPKECHHDLVSLMTFDDKKDFTADRMELIGVKMCVQCSRTIPPHMTETISLSQWMPSKWATVETAGDNVKKRVSTWPQKVSDVAKGEFNVNGDNNTIQETTSTADDKAYHQNAVVVAYLLVQHIMGAAQSTGYGNGSTKINVDPNSIKVILRVEEEGASQSCSVDSVSVVLESSTGTQRSIFYSLGEVLLILFSRHETITPQCRTTLLSRQESLNERHEGANCAADTFDSFQDTMQRALLFLDLEEGGGDTMMDDLYNLPEKRERTMTPSTFSTICANYPTLPMSVCRLIADVMEGTNGGVALTKTSFTSLEEVLEDLKRMMFEPNVFLHNPSDPKIDFGSRLYGREEETSTILSVVDGISSGQGSGALEIISVHGYSGSGKSFLVNQIGRYISTKGWIFLEGKFDRMKQSNAPISVMMSAFENYFVTLESIKCWGGSDDLSYCYKVATKITEALGPDGIDSLSRFIPSLNRLVGNEVTDKDRDRNHQSNIVRTGEESTMYEQRIEYLLCALVDAILSVGRPILLLYDANTKCEGLVESEFLQKLLKHIADRASSREHLLFIECCGKKESEGLDTSTIASHDSVNVSRIDIGEFSKPALNDAISYALRLPPRVTAPLSEIIHIKTMGNILFVIQFMKSLEKSKMLTYNLSERQWVWDTDIVPLQRISDSVAGLLMSKLLNLNKSVLDCLIMASCFGSQINMPIMELLDGLRGVTNIGKNLVIGVEEGILEKAGPLYMFSHNSLQRTVYEITPQNIRNQLHLDIGSTLISKSASAPQEVIEELFSVALSHINKSLPNGENGQSNEINLSPSQRGVFAKLNLKAGQKAISNSADFALAKFHLNAGMAFLPEQCWHDQYDLAFNLHIEYANVLLVQREYEELDTHCKVLLLKARCVEDQIKIHELLIAYLFRSGKFPEALEHVRSVLDTLGFPLPTTVDKDTVRAVLEALRNAASGFTPEQMRTFPLMTEEVPKQAMKIMGSVPILLTFSSPTFAAMIACQMTQLSIQHGLCAESAVAFGNLGFAINSVQQDFNCGYAMGNLGDFETALNYCEEYDKLGSGIIARITDVATVFFSGVIGFVLARKTKQDGMLDIGEHRRMQLQMWADHGSKWNAENKALLLQAEKYYTTGNLDQAKASYEASVKSAREHKFINEEALAYELYGIFRVETGHLENGKELLRKAQSLYAELDILPNTDILGNVSHMVSQGLINFVTITSYFYETTRTRVILM</sequence>
<evidence type="ECO:0000256" key="1">
    <source>
        <dbReference type="SAM" id="MobiDB-lite"/>
    </source>
</evidence>
<name>A0AAD9DC79_9STRA</name>
<comment type="caution">
    <text evidence="3">The sequence shown here is derived from an EMBL/GenBank/DDBJ whole genome shotgun (WGS) entry which is preliminary data.</text>
</comment>
<dbReference type="Proteomes" id="UP001224775">
    <property type="component" value="Unassembled WGS sequence"/>
</dbReference>
<organism evidence="3 4">
    <name type="scientific">Skeletonema marinoi</name>
    <dbReference type="NCBI Taxonomy" id="267567"/>
    <lineage>
        <taxon>Eukaryota</taxon>
        <taxon>Sar</taxon>
        <taxon>Stramenopiles</taxon>
        <taxon>Ochrophyta</taxon>
        <taxon>Bacillariophyta</taxon>
        <taxon>Coscinodiscophyceae</taxon>
        <taxon>Thalassiosirophycidae</taxon>
        <taxon>Thalassiosirales</taxon>
        <taxon>Skeletonemataceae</taxon>
        <taxon>Skeletonema</taxon>
        <taxon>Skeletonema marinoi-dohrnii complex</taxon>
    </lineage>
</organism>